<dbReference type="InterPro" id="IPR010268">
    <property type="entry name" value="PaREP1"/>
</dbReference>
<dbReference type="Pfam" id="PF05942">
    <property type="entry name" value="PaREP1"/>
    <property type="match status" value="1"/>
</dbReference>
<accession>A0AAQ4CQX1</accession>
<dbReference type="SMART" id="SM01321">
    <property type="entry name" value="Y1_Tnp"/>
    <property type="match status" value="1"/>
</dbReference>
<proteinExistence type="predicted"/>
<dbReference type="Pfam" id="PF01797">
    <property type="entry name" value="Y1_Tnp"/>
    <property type="match status" value="1"/>
</dbReference>
<sequence>MLVGEVTEYIKEILKSIAEELGCEIITLEVMPDHIHLFVNCPPRYSPSYLANYFKGKSARLVLKKFPELRKYTNPVRVRLVILCQKELKVCFIMFIVMSISTSAEIYYEEAEEFLSKGDLVQACEKYYKAAEEAIKLLVIENNLKEIINEAEEHGWDSKTLNDAVTELSYKLGDNIIDMWASAVTLFTARKFMDKDLIENYKKDIKTLIEEAKQRFSIKVLK</sequence>
<dbReference type="AlphaFoldDB" id="A0AAQ4CQX1"/>
<dbReference type="Gene3D" id="1.20.120.330">
    <property type="entry name" value="Nucleotidyltransferases domain 2"/>
    <property type="match status" value="1"/>
</dbReference>
<dbReference type="GO" id="GO:0006313">
    <property type="term" value="P:DNA transposition"/>
    <property type="evidence" value="ECO:0007669"/>
    <property type="project" value="InterPro"/>
</dbReference>
<evidence type="ECO:0000313" key="3">
    <source>
        <dbReference type="Proteomes" id="UP001319921"/>
    </source>
</evidence>
<protein>
    <recommendedName>
        <fullName evidence="1">Transposase IS200-like domain-containing protein</fullName>
    </recommendedName>
</protein>
<dbReference type="Proteomes" id="UP001319921">
    <property type="component" value="Chromosome"/>
</dbReference>
<dbReference type="InterPro" id="IPR002686">
    <property type="entry name" value="Transposase_17"/>
</dbReference>
<keyword evidence="3" id="KW-1185">Reference proteome</keyword>
<dbReference type="KEGG" id="scas:SACC_12190"/>
<feature type="domain" description="Transposase IS200-like" evidence="1">
    <location>
        <begin position="2"/>
        <end position="85"/>
    </location>
</feature>
<dbReference type="PANTHER" id="PTHR34237:SF4">
    <property type="entry name" value="PAREP1 FAMILY PROTEIN"/>
    <property type="match status" value="1"/>
</dbReference>
<dbReference type="PANTHER" id="PTHR34237">
    <property type="entry name" value="PAREP8-RELATED"/>
    <property type="match status" value="1"/>
</dbReference>
<dbReference type="InterPro" id="IPR036515">
    <property type="entry name" value="Transposase_17_sf"/>
</dbReference>
<reference evidence="2 3" key="1">
    <citation type="journal article" date="2022" name="Microbiol. Resour. Announc.">
        <title>Complete Genome Sequence of the Hyperthermophilic and Acidophilic Archaeon Saccharolobus caldissimus Strain HS-3T.</title>
        <authorList>
            <person name="Sakai H.D."/>
            <person name="Kurosawa N."/>
        </authorList>
    </citation>
    <scope>NUCLEOTIDE SEQUENCE [LARGE SCALE GENOMIC DNA]</scope>
    <source>
        <strain evidence="2 3">JCM32116</strain>
    </source>
</reference>
<dbReference type="EMBL" id="AP025226">
    <property type="protein sequence ID" value="BDB98202.1"/>
    <property type="molecule type" value="Genomic_DNA"/>
</dbReference>
<organism evidence="2 3">
    <name type="scientific">Saccharolobus caldissimus</name>
    <dbReference type="NCBI Taxonomy" id="1702097"/>
    <lineage>
        <taxon>Archaea</taxon>
        <taxon>Thermoproteota</taxon>
        <taxon>Thermoprotei</taxon>
        <taxon>Sulfolobales</taxon>
        <taxon>Sulfolobaceae</taxon>
        <taxon>Saccharolobus</taxon>
    </lineage>
</organism>
<gene>
    <name evidence="2" type="ORF">SACC_12190</name>
</gene>
<evidence type="ECO:0000313" key="2">
    <source>
        <dbReference type="EMBL" id="BDB98202.1"/>
    </source>
</evidence>
<evidence type="ECO:0000259" key="1">
    <source>
        <dbReference type="SMART" id="SM01321"/>
    </source>
</evidence>
<dbReference type="NCBIfam" id="NF033573">
    <property type="entry name" value="transpos_IS200"/>
    <property type="match status" value="1"/>
</dbReference>
<dbReference type="Gene3D" id="3.30.70.1290">
    <property type="entry name" value="Transposase IS200-like"/>
    <property type="match status" value="1"/>
</dbReference>
<dbReference type="SUPFAM" id="SSF143422">
    <property type="entry name" value="Transposase IS200-like"/>
    <property type="match status" value="1"/>
</dbReference>
<dbReference type="GO" id="GO:0004803">
    <property type="term" value="F:transposase activity"/>
    <property type="evidence" value="ECO:0007669"/>
    <property type="project" value="InterPro"/>
</dbReference>
<name>A0AAQ4CQX1_9CREN</name>
<dbReference type="GO" id="GO:0003677">
    <property type="term" value="F:DNA binding"/>
    <property type="evidence" value="ECO:0007669"/>
    <property type="project" value="InterPro"/>
</dbReference>